<reference evidence="2" key="1">
    <citation type="submission" date="2016-11" db="UniProtKB">
        <authorList>
            <consortium name="WormBaseParasite"/>
        </authorList>
    </citation>
    <scope>IDENTIFICATION</scope>
</reference>
<evidence type="ECO:0000313" key="1">
    <source>
        <dbReference type="Proteomes" id="UP000095283"/>
    </source>
</evidence>
<organism evidence="1 2">
    <name type="scientific">Heterorhabditis bacteriophora</name>
    <name type="common">Entomopathogenic nematode worm</name>
    <dbReference type="NCBI Taxonomy" id="37862"/>
    <lineage>
        <taxon>Eukaryota</taxon>
        <taxon>Metazoa</taxon>
        <taxon>Ecdysozoa</taxon>
        <taxon>Nematoda</taxon>
        <taxon>Chromadorea</taxon>
        <taxon>Rhabditida</taxon>
        <taxon>Rhabditina</taxon>
        <taxon>Rhabditomorpha</taxon>
        <taxon>Strongyloidea</taxon>
        <taxon>Heterorhabditidae</taxon>
        <taxon>Heterorhabditis</taxon>
    </lineage>
</organism>
<protein>
    <submittedName>
        <fullName evidence="2">Uncharacterized protein</fullName>
    </submittedName>
</protein>
<accession>A0A1I7WRP1</accession>
<dbReference type="AlphaFoldDB" id="A0A1I7WRP1"/>
<sequence>MSINANIIKETRHLKVPGKKTIWKSAKCSIWKLKFTSLCIKPKVVGILMKTVNRYEQIRRIQSGKVNEDHPPLSFQC</sequence>
<evidence type="ECO:0000313" key="2">
    <source>
        <dbReference type="WBParaSite" id="Hba_07813"/>
    </source>
</evidence>
<proteinExistence type="predicted"/>
<keyword evidence="1" id="KW-1185">Reference proteome</keyword>
<dbReference type="Proteomes" id="UP000095283">
    <property type="component" value="Unplaced"/>
</dbReference>
<name>A0A1I7WRP1_HETBA</name>
<dbReference type="WBParaSite" id="Hba_07813">
    <property type="protein sequence ID" value="Hba_07813"/>
    <property type="gene ID" value="Hba_07813"/>
</dbReference>